<keyword evidence="2" id="KW-1185">Reference proteome</keyword>
<dbReference type="EMBL" id="BGPR01034101">
    <property type="protein sequence ID" value="GBO08313.1"/>
    <property type="molecule type" value="Genomic_DNA"/>
</dbReference>
<reference evidence="1 2" key="1">
    <citation type="journal article" date="2019" name="Sci. Rep.">
        <title>Orb-weaving spider Araneus ventricosus genome elucidates the spidroin gene catalogue.</title>
        <authorList>
            <person name="Kono N."/>
            <person name="Nakamura H."/>
            <person name="Ohtoshi R."/>
            <person name="Moran D.A.P."/>
            <person name="Shinohara A."/>
            <person name="Yoshida Y."/>
            <person name="Fujiwara M."/>
            <person name="Mori M."/>
            <person name="Tomita M."/>
            <person name="Arakawa K."/>
        </authorList>
    </citation>
    <scope>NUCLEOTIDE SEQUENCE [LARGE SCALE GENOMIC DNA]</scope>
</reference>
<comment type="caution">
    <text evidence="1">The sequence shown here is derived from an EMBL/GenBank/DDBJ whole genome shotgun (WGS) entry which is preliminary data.</text>
</comment>
<evidence type="ECO:0000313" key="2">
    <source>
        <dbReference type="Proteomes" id="UP000499080"/>
    </source>
</evidence>
<name>A0A4Y2U742_ARAVE</name>
<gene>
    <name evidence="1" type="ORF">AVEN_256276_1</name>
</gene>
<protein>
    <submittedName>
        <fullName evidence="1">Uncharacterized protein</fullName>
    </submittedName>
</protein>
<sequence length="87" mass="9873">MPTRMSTLHRVSVAKGYEWPLVPSRRRCNCKLPEYSKVPFDSLEGCIIVFVTGDVIKPLIMIMEAPIGPPRLQTACMCIFEIVCKIF</sequence>
<evidence type="ECO:0000313" key="1">
    <source>
        <dbReference type="EMBL" id="GBO08313.1"/>
    </source>
</evidence>
<dbReference type="AlphaFoldDB" id="A0A4Y2U742"/>
<organism evidence="1 2">
    <name type="scientific">Araneus ventricosus</name>
    <name type="common">Orbweaver spider</name>
    <name type="synonym">Epeira ventricosa</name>
    <dbReference type="NCBI Taxonomy" id="182803"/>
    <lineage>
        <taxon>Eukaryota</taxon>
        <taxon>Metazoa</taxon>
        <taxon>Ecdysozoa</taxon>
        <taxon>Arthropoda</taxon>
        <taxon>Chelicerata</taxon>
        <taxon>Arachnida</taxon>
        <taxon>Araneae</taxon>
        <taxon>Araneomorphae</taxon>
        <taxon>Entelegynae</taxon>
        <taxon>Araneoidea</taxon>
        <taxon>Araneidae</taxon>
        <taxon>Araneus</taxon>
    </lineage>
</organism>
<dbReference type="Proteomes" id="UP000499080">
    <property type="component" value="Unassembled WGS sequence"/>
</dbReference>
<proteinExistence type="predicted"/>
<accession>A0A4Y2U742</accession>